<dbReference type="EMBL" id="BOQL01000068">
    <property type="protein sequence ID" value="GIM77675.1"/>
    <property type="molecule type" value="Genomic_DNA"/>
</dbReference>
<evidence type="ECO:0000256" key="7">
    <source>
        <dbReference type="ARBA" id="ARBA00022842"/>
    </source>
</evidence>
<evidence type="ECO:0000313" key="11">
    <source>
        <dbReference type="Proteomes" id="UP000681340"/>
    </source>
</evidence>
<dbReference type="RefSeq" id="WP_212993539.1">
    <property type="nucleotide sequence ID" value="NZ_BAABEA010000041.1"/>
</dbReference>
<dbReference type="InterPro" id="IPR036691">
    <property type="entry name" value="Endo/exonu/phosph_ase_sf"/>
</dbReference>
<evidence type="ECO:0000256" key="4">
    <source>
        <dbReference type="ARBA" id="ARBA00022723"/>
    </source>
</evidence>
<evidence type="ECO:0000256" key="2">
    <source>
        <dbReference type="ARBA" id="ARBA00001946"/>
    </source>
</evidence>
<dbReference type="Pfam" id="PF03372">
    <property type="entry name" value="Exo_endo_phos"/>
    <property type="match status" value="1"/>
</dbReference>
<dbReference type="Proteomes" id="UP000681340">
    <property type="component" value="Unassembled WGS sequence"/>
</dbReference>
<feature type="domain" description="Endonuclease/exonuclease/phosphatase" evidence="9">
    <location>
        <begin position="6"/>
        <end position="264"/>
    </location>
</feature>
<dbReference type="GO" id="GO:0046872">
    <property type="term" value="F:metal ion binding"/>
    <property type="evidence" value="ECO:0007669"/>
    <property type="project" value="UniProtKB-KW"/>
</dbReference>
<keyword evidence="8" id="KW-0234">DNA repair</keyword>
<dbReference type="SUPFAM" id="SSF56219">
    <property type="entry name" value="DNase I-like"/>
    <property type="match status" value="1"/>
</dbReference>
<keyword evidence="6" id="KW-0378">Hydrolase</keyword>
<keyword evidence="5" id="KW-0227">DNA damage</keyword>
<comment type="caution">
    <text evidence="10">The sequence shown here is derived from an EMBL/GenBank/DDBJ whole genome shotgun (WGS) entry which is preliminary data.</text>
</comment>
<dbReference type="PANTHER" id="PTHR15822:SF4">
    <property type="entry name" value="TYROSYL-DNA PHOSPHODIESTERASE 2"/>
    <property type="match status" value="1"/>
</dbReference>
<accession>A0A919SSR1</accession>
<evidence type="ECO:0000313" key="10">
    <source>
        <dbReference type="EMBL" id="GIM77675.1"/>
    </source>
</evidence>
<gene>
    <name evidence="10" type="ORF">Aau02nite_77090</name>
</gene>
<evidence type="ECO:0000256" key="1">
    <source>
        <dbReference type="ARBA" id="ARBA00001936"/>
    </source>
</evidence>
<comment type="cofactor">
    <cofactor evidence="1">
        <name>Mn(2+)</name>
        <dbReference type="ChEBI" id="CHEBI:29035"/>
    </cofactor>
</comment>
<dbReference type="AlphaFoldDB" id="A0A919SSR1"/>
<evidence type="ECO:0000256" key="3">
    <source>
        <dbReference type="ARBA" id="ARBA00022722"/>
    </source>
</evidence>
<dbReference type="GO" id="GO:0004518">
    <property type="term" value="F:nuclease activity"/>
    <property type="evidence" value="ECO:0007669"/>
    <property type="project" value="UniProtKB-KW"/>
</dbReference>
<protein>
    <recommendedName>
        <fullName evidence="9">Endonuclease/exonuclease/phosphatase domain-containing protein</fullName>
    </recommendedName>
</protein>
<keyword evidence="3" id="KW-0540">Nuclease</keyword>
<keyword evidence="7" id="KW-0460">Magnesium</keyword>
<evidence type="ECO:0000259" key="9">
    <source>
        <dbReference type="Pfam" id="PF03372"/>
    </source>
</evidence>
<organism evidence="10 11">
    <name type="scientific">Actinoplanes auranticolor</name>
    <dbReference type="NCBI Taxonomy" id="47988"/>
    <lineage>
        <taxon>Bacteria</taxon>
        <taxon>Bacillati</taxon>
        <taxon>Actinomycetota</taxon>
        <taxon>Actinomycetes</taxon>
        <taxon>Micromonosporales</taxon>
        <taxon>Micromonosporaceae</taxon>
        <taxon>Actinoplanes</taxon>
    </lineage>
</organism>
<keyword evidence="4" id="KW-0479">Metal-binding</keyword>
<comment type="cofactor">
    <cofactor evidence="2">
        <name>Mg(2+)</name>
        <dbReference type="ChEBI" id="CHEBI:18420"/>
    </cofactor>
</comment>
<dbReference type="InterPro" id="IPR051547">
    <property type="entry name" value="TDP2-like"/>
</dbReference>
<evidence type="ECO:0000256" key="8">
    <source>
        <dbReference type="ARBA" id="ARBA00023204"/>
    </source>
</evidence>
<keyword evidence="11" id="KW-1185">Reference proteome</keyword>
<dbReference type="InterPro" id="IPR005135">
    <property type="entry name" value="Endo/exonuclease/phosphatase"/>
</dbReference>
<evidence type="ECO:0000256" key="6">
    <source>
        <dbReference type="ARBA" id="ARBA00022801"/>
    </source>
</evidence>
<dbReference type="GO" id="GO:0006281">
    <property type="term" value="P:DNA repair"/>
    <property type="evidence" value="ECO:0007669"/>
    <property type="project" value="UniProtKB-KW"/>
</dbReference>
<proteinExistence type="predicted"/>
<evidence type="ECO:0000256" key="5">
    <source>
        <dbReference type="ARBA" id="ARBA00022763"/>
    </source>
</evidence>
<reference evidence="10" key="1">
    <citation type="submission" date="2021-03" db="EMBL/GenBank/DDBJ databases">
        <title>Whole genome shotgun sequence of Actinoplanes auranticolor NBRC 12245.</title>
        <authorList>
            <person name="Komaki H."/>
            <person name="Tamura T."/>
        </authorList>
    </citation>
    <scope>NUCLEOTIDE SEQUENCE</scope>
    <source>
        <strain evidence="10">NBRC 12245</strain>
    </source>
</reference>
<dbReference type="Gene3D" id="3.60.10.10">
    <property type="entry name" value="Endonuclease/exonuclease/phosphatase"/>
    <property type="match status" value="1"/>
</dbReference>
<name>A0A919SSR1_9ACTN</name>
<dbReference type="GO" id="GO:0016787">
    <property type="term" value="F:hydrolase activity"/>
    <property type="evidence" value="ECO:0007669"/>
    <property type="project" value="UniProtKB-KW"/>
</dbReference>
<sequence>MRLRVLTINVQNDEGDPRRTDLLNREVRRLEPDLVAFQEVCYPGRRDQLAELVAGTGLHTTHQAGVLDRPPPDGDRYGGTAIATRWPHRVREVLDNRTEAPEFHWWTLAVSVSVPSLGELLFIVPTTPWRLDAETARERQAVEITELDARHRTALPTIIAGDLNAGPEAASIRFLSGLQTLDGRSAHYHDAWAVAGDGPGHTWTVDNPLAAAEIERVIGQPGHRRRIDYVFAGSAHAHPQASARIVAAGLMADRPVDGVWLSDHAGVVADLDIGRI</sequence>
<dbReference type="PANTHER" id="PTHR15822">
    <property type="entry name" value="TRAF AND TNF RECEPTOR-ASSOCIATED PROTEIN"/>
    <property type="match status" value="1"/>
</dbReference>